<name>A0A2G0E6L2_ENTFC</name>
<feature type="non-terminal residue" evidence="1">
    <location>
        <position position="31"/>
    </location>
</feature>
<accession>A0A2G0E6L2</accession>
<protein>
    <submittedName>
        <fullName evidence="1">GntR family transcriptional regulator</fullName>
    </submittedName>
</protein>
<comment type="caution">
    <text evidence="1">The sequence shown here is derived from an EMBL/GenBank/DDBJ whole genome shotgun (WGS) entry which is preliminary data.</text>
</comment>
<dbReference type="Proteomes" id="UP000224303">
    <property type="component" value="Unassembled WGS sequence"/>
</dbReference>
<evidence type="ECO:0000313" key="1">
    <source>
        <dbReference type="EMBL" id="PHL20066.1"/>
    </source>
</evidence>
<dbReference type="AlphaFoldDB" id="A0A2G0E6L2"/>
<reference evidence="1 2" key="1">
    <citation type="submission" date="2017-10" db="EMBL/GenBank/DDBJ databases">
        <title>Draft genomes of the Enterococcus faecium isolated from human feces before and after Helicobacter pylori eradication therapy.</title>
        <authorList>
            <person name="Prianichniikov N.A."/>
            <person name="Glushchenko O.E."/>
            <person name="Malakhova M.V."/>
        </authorList>
    </citation>
    <scope>NUCLEOTIDE SEQUENCE [LARGE SCALE GENOMIC DNA]</scope>
    <source>
        <strain evidence="1 2">Hp_5-7</strain>
    </source>
</reference>
<evidence type="ECO:0000313" key="2">
    <source>
        <dbReference type="Proteomes" id="UP000224303"/>
    </source>
</evidence>
<gene>
    <name evidence="1" type="ORF">CQR37_16625</name>
</gene>
<sequence>MMIYFRRVKMKKTASNIPLYAQIADELRTKI</sequence>
<dbReference type="EMBL" id="PCGC01000423">
    <property type="protein sequence ID" value="PHL20066.1"/>
    <property type="molecule type" value="Genomic_DNA"/>
</dbReference>
<proteinExistence type="predicted"/>
<organism evidence="1 2">
    <name type="scientific">Enterococcus faecium</name>
    <name type="common">Streptococcus faecium</name>
    <dbReference type="NCBI Taxonomy" id="1352"/>
    <lineage>
        <taxon>Bacteria</taxon>
        <taxon>Bacillati</taxon>
        <taxon>Bacillota</taxon>
        <taxon>Bacilli</taxon>
        <taxon>Lactobacillales</taxon>
        <taxon>Enterococcaceae</taxon>
        <taxon>Enterococcus</taxon>
    </lineage>
</organism>